<organism evidence="2 3">
    <name type="scientific">Occallatibacter riparius</name>
    <dbReference type="NCBI Taxonomy" id="1002689"/>
    <lineage>
        <taxon>Bacteria</taxon>
        <taxon>Pseudomonadati</taxon>
        <taxon>Acidobacteriota</taxon>
        <taxon>Terriglobia</taxon>
        <taxon>Terriglobales</taxon>
        <taxon>Acidobacteriaceae</taxon>
        <taxon>Occallatibacter</taxon>
    </lineage>
</organism>
<accession>A0A9J7BV27</accession>
<reference evidence="2" key="1">
    <citation type="submission" date="2021-04" db="EMBL/GenBank/DDBJ databases">
        <title>Phylogenetic analysis of Acidobacteriaceae.</title>
        <authorList>
            <person name="Qiu L."/>
            <person name="Zhang Q."/>
        </authorList>
    </citation>
    <scope>NUCLEOTIDE SEQUENCE</scope>
    <source>
        <strain evidence="2">DSM 25168</strain>
    </source>
</reference>
<evidence type="ECO:0000259" key="1">
    <source>
        <dbReference type="PROSITE" id="PS51820"/>
    </source>
</evidence>
<proteinExistence type="predicted"/>
<dbReference type="SMART" id="SM00758">
    <property type="entry name" value="PA14"/>
    <property type="match status" value="1"/>
</dbReference>
<dbReference type="EMBL" id="CP093313">
    <property type="protein sequence ID" value="UWZ84766.1"/>
    <property type="molecule type" value="Genomic_DNA"/>
</dbReference>
<protein>
    <submittedName>
        <fullName evidence="2">PA14 domain-containing protein</fullName>
    </submittedName>
</protein>
<dbReference type="AlphaFoldDB" id="A0A9J7BV27"/>
<dbReference type="Gene3D" id="2.60.40.10">
    <property type="entry name" value="Immunoglobulins"/>
    <property type="match status" value="1"/>
</dbReference>
<name>A0A9J7BV27_9BACT</name>
<dbReference type="KEGG" id="orp:MOP44_02245"/>
<evidence type="ECO:0000313" key="2">
    <source>
        <dbReference type="EMBL" id="UWZ84766.1"/>
    </source>
</evidence>
<dbReference type="RefSeq" id="WP_260794272.1">
    <property type="nucleotide sequence ID" value="NZ_CP093313.1"/>
</dbReference>
<dbReference type="Gene3D" id="3.90.182.10">
    <property type="entry name" value="Toxin - Anthrax Protective Antigen,domain 1"/>
    <property type="match status" value="1"/>
</dbReference>
<dbReference type="PROSITE" id="PS51820">
    <property type="entry name" value="PA14"/>
    <property type="match status" value="1"/>
</dbReference>
<dbReference type="Pfam" id="PF07691">
    <property type="entry name" value="PA14"/>
    <property type="match status" value="1"/>
</dbReference>
<sequence>MVHAATHTRVESAPVPAELRSSAFTIKVNGEPVDVAHAAANYSYVSFDFSGGPVDVEITAAEEGFWDRGVDVEPWRLGIRPVRERQTIRFRLAGPAKLAISRPRDFLNQAKMLFLFAGTPPPAAPKVDANVKIYAPGVYHESISAHSGQTIYLAPGSYFFGGVNLWQVDHVKILGRGTVVYDGPQDPAADEGWMHKQDWHCVVADQAHDIEVHGLTCIVRSRTWSIQMKDSDGIVYDDLRVIGGNPGNANQDGMDWIGSSHGLVRNSFFRASDDDIALMGNWDGYTDADMVRPGKEVHDITVEDSELSTSISNIVRAGWPKKIFNSWNFTLRNSDILHAGIGGCGQTFGLIGFWGANGSRGDHNNYRFENLWLDNWYSLVQMEQQAPSLRNFTFKNIWALDQPPLAGSSMRGDITGAVLDNVKYGQKVATTNADVPLATDIPQPVKYAADSGAEAFFAVYPPVVAKGAEVTFTAKETPHGKYAWLFGDGTEAQRRVVHHVFTDADGTDLDGRNGAGRFRVMLRAVDKEKKEDWSSQGVVVVSKWFEPANPVSETVPGLAFHVYPGTWTELPDFTKEQAVIEGSAPDLNANAQGFTHYGVTWDGFIDIPADGGYTFHLMDRDGARVVIDGVEVAKTGPPFPQVCGSPGNAVRYDRGALGLHAGRHILHVEQLHQASNGAPRLLWEGPGLPLTDVPDAAYSSLRQVVIRGFGK</sequence>
<feature type="domain" description="PA14" evidence="1">
    <location>
        <begin position="553"/>
        <end position="697"/>
    </location>
</feature>
<dbReference type="InterPro" id="IPR012334">
    <property type="entry name" value="Pectin_lyas_fold"/>
</dbReference>
<dbReference type="SUPFAM" id="SSF56988">
    <property type="entry name" value="Anthrax protective antigen"/>
    <property type="match status" value="1"/>
</dbReference>
<dbReference type="InterPro" id="IPR013783">
    <property type="entry name" value="Ig-like_fold"/>
</dbReference>
<gene>
    <name evidence="2" type="ORF">MOP44_02245</name>
</gene>
<evidence type="ECO:0000313" key="3">
    <source>
        <dbReference type="Proteomes" id="UP001059380"/>
    </source>
</evidence>
<dbReference type="SUPFAM" id="SSF51126">
    <property type="entry name" value="Pectin lyase-like"/>
    <property type="match status" value="1"/>
</dbReference>
<dbReference type="InterPro" id="IPR037524">
    <property type="entry name" value="PA14/GLEYA"/>
</dbReference>
<dbReference type="InterPro" id="IPR011050">
    <property type="entry name" value="Pectin_lyase_fold/virulence"/>
</dbReference>
<keyword evidence="3" id="KW-1185">Reference proteome</keyword>
<dbReference type="InterPro" id="IPR011658">
    <property type="entry name" value="PA14_dom"/>
</dbReference>
<dbReference type="Proteomes" id="UP001059380">
    <property type="component" value="Chromosome"/>
</dbReference>
<dbReference type="Gene3D" id="2.160.20.10">
    <property type="entry name" value="Single-stranded right-handed beta-helix, Pectin lyase-like"/>
    <property type="match status" value="1"/>
</dbReference>